<organism evidence="9 10">
    <name type="scientific">Kocuria subflava</name>
    <dbReference type="NCBI Taxonomy" id="1736139"/>
    <lineage>
        <taxon>Bacteria</taxon>
        <taxon>Bacillati</taxon>
        <taxon>Actinomycetota</taxon>
        <taxon>Actinomycetes</taxon>
        <taxon>Micrococcales</taxon>
        <taxon>Micrococcaceae</taxon>
        <taxon>Kocuria</taxon>
    </lineage>
</organism>
<evidence type="ECO:0000259" key="8">
    <source>
        <dbReference type="Pfam" id="PF05140"/>
    </source>
</evidence>
<feature type="transmembrane region" description="Helical" evidence="7">
    <location>
        <begin position="553"/>
        <end position="572"/>
    </location>
</feature>
<evidence type="ECO:0000256" key="6">
    <source>
        <dbReference type="SAM" id="MobiDB-lite"/>
    </source>
</evidence>
<dbReference type="InterPro" id="IPR023494">
    <property type="entry name" value="Cyt_c_bgen_Ccs1/CcsB/ResB"/>
</dbReference>
<keyword evidence="4 7" id="KW-1133">Transmembrane helix</keyword>
<comment type="subcellular location">
    <subcellularLocation>
        <location evidence="1">Membrane</location>
        <topology evidence="1">Multi-pass membrane protein</topology>
    </subcellularLocation>
</comment>
<feature type="compositionally biased region" description="Polar residues" evidence="6">
    <location>
        <begin position="15"/>
        <end position="25"/>
    </location>
</feature>
<dbReference type="GO" id="GO:0017004">
    <property type="term" value="P:cytochrome complex assembly"/>
    <property type="evidence" value="ECO:0007669"/>
    <property type="project" value="UniProtKB-KW"/>
</dbReference>
<protein>
    <submittedName>
        <fullName evidence="9">Cytochrome c biogenesis protein ResB</fullName>
    </submittedName>
</protein>
<dbReference type="InterPro" id="IPR007816">
    <property type="entry name" value="ResB-like_domain"/>
</dbReference>
<comment type="caution">
    <text evidence="9">The sequence shown here is derived from an EMBL/GenBank/DDBJ whole genome shotgun (WGS) entry which is preliminary data.</text>
</comment>
<feature type="compositionally biased region" description="Basic and acidic residues" evidence="6">
    <location>
        <begin position="40"/>
        <end position="52"/>
    </location>
</feature>
<feature type="region of interest" description="Disordered" evidence="6">
    <location>
        <begin position="1"/>
        <end position="92"/>
    </location>
</feature>
<feature type="transmembrane region" description="Helical" evidence="7">
    <location>
        <begin position="116"/>
        <end position="136"/>
    </location>
</feature>
<gene>
    <name evidence="9" type="ORF">GTW58_09805</name>
</gene>
<evidence type="ECO:0000256" key="3">
    <source>
        <dbReference type="ARBA" id="ARBA00022748"/>
    </source>
</evidence>
<keyword evidence="5 7" id="KW-0472">Membrane</keyword>
<keyword evidence="2 7" id="KW-0812">Transmembrane</keyword>
<dbReference type="Pfam" id="PF05140">
    <property type="entry name" value="ResB"/>
    <property type="match status" value="1"/>
</dbReference>
<sequence>MARRSDVSPAEQPDESQTTSGSSARRNSDAHRNSYARGDSNAHGDSQTHRDSGAPGESGAPKRWGRRKGSGTGPKQGGVAGQGDGPGSTSGTSEVAVPALGVVGMLRWAWSQLTRMNTALFLLLLLAVAAVPGSIFPQRVQDVAAVNSYIEANPTTGPVLDRLQFFDVFSSVWFSAIYLLLFISLVGCVIPRARKHWQAWRAKPPRTPARLQRLPVARSLELGGRDGAPAPEADHVIEQVAAILKKRRYRVDVRDLGSQAPSVGAERGMWKEVGNILFHLAMVGILIFVAYGSLFGFKGQKILTVGDTFANSLISYDSFTPGSNFNADWLDPFTIRVDDFRVEYNRDTSDPASYGIPLHYESDVTITDAPGEEPRQEVLSVNRPIDVDGVSAYLIGNGYAPVVRVTDGDGNIAYEGPVVTVPEDTSNISSFTLKVPDSSPEQLGLTGTFLPTAWTDEATGQLTSADPDLGNPALVLSVYSGDLGLDDGTPQNVYVLDVSNLNEVASPMASNGPIMLSEANPRVELPNGLGTVEYLETQRYVGLDLHYDPGTRGVFISFCLAFLGLIMSLFIVRRRAWVRVNTVETEAGPRVVLEYGLLARGEDPRLEAEAENLVELFTAEWEEIGVRDSQLTTTAARQKASVQ</sequence>
<evidence type="ECO:0000313" key="10">
    <source>
        <dbReference type="Proteomes" id="UP000521379"/>
    </source>
</evidence>
<keyword evidence="3" id="KW-0201">Cytochrome c-type biogenesis</keyword>
<evidence type="ECO:0000256" key="1">
    <source>
        <dbReference type="ARBA" id="ARBA00004141"/>
    </source>
</evidence>
<evidence type="ECO:0000256" key="4">
    <source>
        <dbReference type="ARBA" id="ARBA00022989"/>
    </source>
</evidence>
<evidence type="ECO:0000256" key="2">
    <source>
        <dbReference type="ARBA" id="ARBA00022692"/>
    </source>
</evidence>
<dbReference type="PANTHER" id="PTHR31566:SF0">
    <property type="entry name" value="CYTOCHROME C BIOGENESIS PROTEIN CCS1, CHLOROPLASTIC"/>
    <property type="match status" value="1"/>
</dbReference>
<keyword evidence="10" id="KW-1185">Reference proteome</keyword>
<feature type="transmembrane region" description="Helical" evidence="7">
    <location>
        <begin position="276"/>
        <end position="297"/>
    </location>
</feature>
<dbReference type="GO" id="GO:0016020">
    <property type="term" value="C:membrane"/>
    <property type="evidence" value="ECO:0007669"/>
    <property type="project" value="UniProtKB-SubCell"/>
</dbReference>
<feature type="transmembrane region" description="Helical" evidence="7">
    <location>
        <begin position="172"/>
        <end position="193"/>
    </location>
</feature>
<feature type="domain" description="ResB-like" evidence="8">
    <location>
        <begin position="116"/>
        <end position="609"/>
    </location>
</feature>
<dbReference type="PANTHER" id="PTHR31566">
    <property type="entry name" value="CYTOCHROME C BIOGENESIS PROTEIN CCS1, CHLOROPLASTIC"/>
    <property type="match status" value="1"/>
</dbReference>
<dbReference type="AlphaFoldDB" id="A0A846TTV5"/>
<accession>A0A846TTV5</accession>
<dbReference type="EMBL" id="JAAVUN010000019">
    <property type="protein sequence ID" value="NKE10219.1"/>
    <property type="molecule type" value="Genomic_DNA"/>
</dbReference>
<evidence type="ECO:0000256" key="5">
    <source>
        <dbReference type="ARBA" id="ARBA00023136"/>
    </source>
</evidence>
<evidence type="ECO:0000313" key="9">
    <source>
        <dbReference type="EMBL" id="NKE10219.1"/>
    </source>
</evidence>
<dbReference type="Proteomes" id="UP000521379">
    <property type="component" value="Unassembled WGS sequence"/>
</dbReference>
<proteinExistence type="predicted"/>
<name>A0A846TTV5_9MICC</name>
<evidence type="ECO:0000256" key="7">
    <source>
        <dbReference type="SAM" id="Phobius"/>
    </source>
</evidence>
<feature type="compositionally biased region" description="Gly residues" evidence="6">
    <location>
        <begin position="70"/>
        <end position="88"/>
    </location>
</feature>
<reference evidence="9 10" key="1">
    <citation type="submission" date="2020-02" db="EMBL/GenBank/DDBJ databases">
        <authorList>
            <person name="Sun Q."/>
        </authorList>
    </citation>
    <scope>NUCLEOTIDE SEQUENCE [LARGE SCALE GENOMIC DNA]</scope>
    <source>
        <strain evidence="9 10">YIM 13062</strain>
    </source>
</reference>